<comment type="similarity">
    <text evidence="2">Belongs to the EspG family.</text>
</comment>
<accession>A0ABU0WSL0</accession>
<dbReference type="RefSeq" id="WP_306743902.1">
    <property type="nucleotide sequence ID" value="NZ_NSDM01000001.1"/>
</dbReference>
<evidence type="ECO:0000256" key="4">
    <source>
        <dbReference type="ARBA" id="ARBA00023186"/>
    </source>
</evidence>
<dbReference type="EMBL" id="NSDM01000001">
    <property type="protein sequence ID" value="MDQ2582825.1"/>
    <property type="molecule type" value="Genomic_DNA"/>
</dbReference>
<protein>
    <submittedName>
        <fullName evidence="5">ESX secretion-associated protein EspG</fullName>
    </submittedName>
</protein>
<proteinExistence type="inferred from homology"/>
<keyword evidence="6" id="KW-1185">Reference proteome</keyword>
<comment type="caution">
    <text evidence="5">The sequence shown here is derived from an EMBL/GenBank/DDBJ whole genome shotgun (WGS) entry which is preliminary data.</text>
</comment>
<sequence length="269" mass="29158">MTFFGGSAEREPITLSAEEFDVLWERLDLGQMPLVVKVPSPGKTHAERADLERRAWDGLAARGLGGPRGLAPELDYLLRLLSRPEREVDGRVWIGRSVRLLAAANGDHGVLATLTDSRLTLRHAAGSGLPAAVLGALPAHPAGSGHSVTMPSADLEAAVKKSDGSPKSLENSLREHGVRQEDATTLVKMFTGLVHTGNFGAAARDKYGKRCRPDRVVAFFDTEDGRYLQQRRASNGSEPWSTFTPTDSRRLVHQVEELLGEAVRAAKQP</sequence>
<dbReference type="Proteomes" id="UP001225605">
    <property type="component" value="Unassembled WGS sequence"/>
</dbReference>
<dbReference type="Pfam" id="PF14011">
    <property type="entry name" value="ESX-1_EspG"/>
    <property type="match status" value="1"/>
</dbReference>
<keyword evidence="3" id="KW-0963">Cytoplasm</keyword>
<evidence type="ECO:0000313" key="6">
    <source>
        <dbReference type="Proteomes" id="UP001225605"/>
    </source>
</evidence>
<name>A0ABU0WSL0_9PSEU</name>
<keyword evidence="4" id="KW-0143">Chaperone</keyword>
<gene>
    <name evidence="5" type="ORF">CKY47_02255</name>
</gene>
<evidence type="ECO:0000313" key="5">
    <source>
        <dbReference type="EMBL" id="MDQ2582825.1"/>
    </source>
</evidence>
<evidence type="ECO:0000256" key="2">
    <source>
        <dbReference type="ARBA" id="ARBA00006411"/>
    </source>
</evidence>
<reference evidence="5 6" key="1">
    <citation type="submission" date="2017-06" db="EMBL/GenBank/DDBJ databases">
        <title>Cultured bacterium strain Saccharothrix yanglingensis Hhs.015.</title>
        <authorList>
            <person name="Xia Y."/>
        </authorList>
    </citation>
    <scope>NUCLEOTIDE SEQUENCE [LARGE SCALE GENOMIC DNA]</scope>
    <source>
        <strain evidence="5 6">Hhs.015</strain>
    </source>
</reference>
<organism evidence="5 6">
    <name type="scientific">Saccharothrix yanglingensis</name>
    <dbReference type="NCBI Taxonomy" id="659496"/>
    <lineage>
        <taxon>Bacteria</taxon>
        <taxon>Bacillati</taxon>
        <taxon>Actinomycetota</taxon>
        <taxon>Actinomycetes</taxon>
        <taxon>Pseudonocardiales</taxon>
        <taxon>Pseudonocardiaceae</taxon>
        <taxon>Saccharothrix</taxon>
    </lineage>
</organism>
<evidence type="ECO:0000256" key="3">
    <source>
        <dbReference type="ARBA" id="ARBA00022490"/>
    </source>
</evidence>
<evidence type="ECO:0000256" key="1">
    <source>
        <dbReference type="ARBA" id="ARBA00004496"/>
    </source>
</evidence>
<comment type="subcellular location">
    <subcellularLocation>
        <location evidence="1">Cytoplasm</location>
    </subcellularLocation>
</comment>
<dbReference type="InterPro" id="IPR025734">
    <property type="entry name" value="EspG"/>
</dbReference>